<name>A0A8X8WFT9_SALSN</name>
<evidence type="ECO:0000313" key="5">
    <source>
        <dbReference type="Proteomes" id="UP000298416"/>
    </source>
</evidence>
<organism evidence="4">
    <name type="scientific">Salvia splendens</name>
    <name type="common">Scarlet sage</name>
    <dbReference type="NCBI Taxonomy" id="180675"/>
    <lineage>
        <taxon>Eukaryota</taxon>
        <taxon>Viridiplantae</taxon>
        <taxon>Streptophyta</taxon>
        <taxon>Embryophyta</taxon>
        <taxon>Tracheophyta</taxon>
        <taxon>Spermatophyta</taxon>
        <taxon>Magnoliopsida</taxon>
        <taxon>eudicotyledons</taxon>
        <taxon>Gunneridae</taxon>
        <taxon>Pentapetalae</taxon>
        <taxon>asterids</taxon>
        <taxon>lamiids</taxon>
        <taxon>Lamiales</taxon>
        <taxon>Lamiaceae</taxon>
        <taxon>Nepetoideae</taxon>
        <taxon>Mentheae</taxon>
        <taxon>Salviinae</taxon>
        <taxon>Salvia</taxon>
        <taxon>Salvia subgen. Calosphace</taxon>
        <taxon>core Calosphace</taxon>
    </lineage>
</organism>
<dbReference type="Proteomes" id="UP000298416">
    <property type="component" value="Unassembled WGS sequence"/>
</dbReference>
<keyword evidence="2" id="KW-0808">Transferase</keyword>
<keyword evidence="3" id="KW-0012">Acyltransferase</keyword>
<evidence type="ECO:0000256" key="2">
    <source>
        <dbReference type="ARBA" id="ARBA00022679"/>
    </source>
</evidence>
<accession>A0A8X8WFT9</accession>
<evidence type="ECO:0000256" key="1">
    <source>
        <dbReference type="ARBA" id="ARBA00009861"/>
    </source>
</evidence>
<comment type="similarity">
    <text evidence="1">Belongs to the plant acyltransferase family.</text>
</comment>
<dbReference type="Gene3D" id="3.30.559.10">
    <property type="entry name" value="Chloramphenicol acetyltransferase-like domain"/>
    <property type="match status" value="2"/>
</dbReference>
<keyword evidence="5" id="KW-1185">Reference proteome</keyword>
<dbReference type="OrthoDB" id="1862401at2759"/>
<gene>
    <name evidence="4" type="ORF">SASPL_147818</name>
</gene>
<reference evidence="4" key="2">
    <citation type="submission" date="2020-08" db="EMBL/GenBank/DDBJ databases">
        <title>Plant Genome Project.</title>
        <authorList>
            <person name="Zhang R.-G."/>
        </authorList>
    </citation>
    <scope>NUCLEOTIDE SEQUENCE</scope>
    <source>
        <strain evidence="4">Huo1</strain>
        <tissue evidence="4">Leaf</tissue>
    </source>
</reference>
<evidence type="ECO:0008006" key="6">
    <source>
        <dbReference type="Google" id="ProtNLM"/>
    </source>
</evidence>
<dbReference type="GO" id="GO:0016746">
    <property type="term" value="F:acyltransferase activity"/>
    <property type="evidence" value="ECO:0007669"/>
    <property type="project" value="UniProtKB-KW"/>
</dbReference>
<dbReference type="Pfam" id="PF02458">
    <property type="entry name" value="Transferase"/>
    <property type="match status" value="1"/>
</dbReference>
<sequence length="428" mass="46209">MPSNVNVTETILITPSEPTPNHVLRLSALDSKLFARFVTDYMFVYEPRHGADQDAITENVKTALSRALVPYYPLAGTVRVRAEDPGLEVACTAQGAIFITATSTCTTPEFNSPPQHIMQWRSFLSHDVTDALSGAPLVIMQLTWLQDGGAVLAVAFNHCMIDGAGSSQFLNSVAGIAMGPVGPGSGPKPVWARHLLDPVRARGVEPVSLPECKIVPDVSGFEARFATEAFAATSTFFDVDKLREMKELLKPRRHTSFEVLAGHVWRSWARALGLAPEQRVRVLFSINVRERMRPGLPGGFYGNGVVHACAEASAGELAGNGLGFAAGLVAGAKEGVEEERVREVVESVSSKWEQVDFVGTLILTQWSRLGLEMVDFGLGRPVQVSPVCSGRFCTFLPVCGVENAVKVNLGVPVTALDQYLSFVTNISE</sequence>
<evidence type="ECO:0000313" key="4">
    <source>
        <dbReference type="EMBL" id="KAG6393574.1"/>
    </source>
</evidence>
<dbReference type="PANTHER" id="PTHR31147">
    <property type="entry name" value="ACYL TRANSFERASE 4"/>
    <property type="match status" value="1"/>
</dbReference>
<evidence type="ECO:0000256" key="3">
    <source>
        <dbReference type="ARBA" id="ARBA00023315"/>
    </source>
</evidence>
<proteinExistence type="inferred from homology"/>
<dbReference type="AlphaFoldDB" id="A0A8X8WFT9"/>
<dbReference type="InterPro" id="IPR050898">
    <property type="entry name" value="Plant_acyltransferase"/>
</dbReference>
<dbReference type="InterPro" id="IPR023213">
    <property type="entry name" value="CAT-like_dom_sf"/>
</dbReference>
<comment type="caution">
    <text evidence="4">The sequence shown here is derived from an EMBL/GenBank/DDBJ whole genome shotgun (WGS) entry which is preliminary data.</text>
</comment>
<dbReference type="PANTHER" id="PTHR31147:SF1">
    <property type="entry name" value="ACYL TRANSFERASE 4"/>
    <property type="match status" value="1"/>
</dbReference>
<reference evidence="4" key="1">
    <citation type="submission" date="2018-01" db="EMBL/GenBank/DDBJ databases">
        <authorList>
            <person name="Mao J.F."/>
        </authorList>
    </citation>
    <scope>NUCLEOTIDE SEQUENCE</scope>
    <source>
        <strain evidence="4">Huo1</strain>
        <tissue evidence="4">Leaf</tissue>
    </source>
</reference>
<dbReference type="EMBL" id="PNBA02000018">
    <property type="protein sequence ID" value="KAG6393574.1"/>
    <property type="molecule type" value="Genomic_DNA"/>
</dbReference>
<protein>
    <recommendedName>
        <fullName evidence="6">Omega-hydroxypalmitate O-feruloyl transferase</fullName>
    </recommendedName>
</protein>